<dbReference type="OrthoDB" id="9815592at2"/>
<proteinExistence type="inferred from homology"/>
<dbReference type="AlphaFoldDB" id="A0A502L780"/>
<evidence type="ECO:0000313" key="3">
    <source>
        <dbReference type="Proteomes" id="UP000315303"/>
    </source>
</evidence>
<dbReference type="GO" id="GO:0016746">
    <property type="term" value="F:acyltransferase activity"/>
    <property type="evidence" value="ECO:0007669"/>
    <property type="project" value="UniProtKB-KW"/>
</dbReference>
<dbReference type="Gene3D" id="2.160.10.10">
    <property type="entry name" value="Hexapeptide repeat proteins"/>
    <property type="match status" value="1"/>
</dbReference>
<organism evidence="2 3">
    <name type="scientific">Litorilituus lipolyticus</name>
    <dbReference type="NCBI Taxonomy" id="2491017"/>
    <lineage>
        <taxon>Bacteria</taxon>
        <taxon>Pseudomonadati</taxon>
        <taxon>Pseudomonadota</taxon>
        <taxon>Gammaproteobacteria</taxon>
        <taxon>Alteromonadales</taxon>
        <taxon>Colwelliaceae</taxon>
        <taxon>Litorilituus</taxon>
    </lineage>
</organism>
<comment type="similarity">
    <text evidence="1">Belongs to the transferase hexapeptide repeat family.</text>
</comment>
<dbReference type="RefSeq" id="WP_140601099.1">
    <property type="nucleotide sequence ID" value="NZ_SAWY01000002.1"/>
</dbReference>
<protein>
    <submittedName>
        <fullName evidence="2">Acyltransferase</fullName>
    </submittedName>
</protein>
<gene>
    <name evidence="2" type="ORF">EPA86_01265</name>
</gene>
<keyword evidence="2" id="KW-0012">Acyltransferase</keyword>
<dbReference type="SUPFAM" id="SSF51161">
    <property type="entry name" value="Trimeric LpxA-like enzymes"/>
    <property type="match status" value="1"/>
</dbReference>
<dbReference type="Proteomes" id="UP000315303">
    <property type="component" value="Unassembled WGS sequence"/>
</dbReference>
<dbReference type="InterPro" id="IPR050179">
    <property type="entry name" value="Trans_hexapeptide_repeat"/>
</dbReference>
<dbReference type="PANTHER" id="PTHR43300">
    <property type="entry name" value="ACETYLTRANSFERASE"/>
    <property type="match status" value="1"/>
</dbReference>
<dbReference type="CDD" id="cd04647">
    <property type="entry name" value="LbH_MAT_like"/>
    <property type="match status" value="1"/>
</dbReference>
<comment type="caution">
    <text evidence="2">The sequence shown here is derived from an EMBL/GenBank/DDBJ whole genome shotgun (WGS) entry which is preliminary data.</text>
</comment>
<accession>A0A502L780</accession>
<keyword evidence="3" id="KW-1185">Reference proteome</keyword>
<sequence>MLNKFFSLLYKLLIKCHRAQSLKNAIQQGMKVGQKTKFVGTQVFGSEPYLISIGSNCLLTDNIAFNTHDGGIQVPLISEGSDLPTIYSRYSLVGRVELGDNVFVGTRTIFLPNTKVGSNVVIAAGSVVKGDIPSNIVIGGVPAREICTIEDYYEKHINNLLIINNTNLSLDSKKKLVIEHLLK</sequence>
<dbReference type="InterPro" id="IPR011004">
    <property type="entry name" value="Trimer_LpxA-like_sf"/>
</dbReference>
<dbReference type="PANTHER" id="PTHR43300:SF11">
    <property type="entry name" value="ACETYLTRANSFERASE RV3034C-RELATED"/>
    <property type="match status" value="1"/>
</dbReference>
<dbReference type="InterPro" id="IPR001451">
    <property type="entry name" value="Hexapep"/>
</dbReference>
<name>A0A502L780_9GAMM</name>
<dbReference type="Pfam" id="PF00132">
    <property type="entry name" value="Hexapep"/>
    <property type="match status" value="1"/>
</dbReference>
<evidence type="ECO:0000256" key="1">
    <source>
        <dbReference type="ARBA" id="ARBA00007274"/>
    </source>
</evidence>
<dbReference type="EMBL" id="SAWY01000002">
    <property type="protein sequence ID" value="TPH18954.1"/>
    <property type="molecule type" value="Genomic_DNA"/>
</dbReference>
<keyword evidence="2" id="KW-0808">Transferase</keyword>
<evidence type="ECO:0000313" key="2">
    <source>
        <dbReference type="EMBL" id="TPH18954.1"/>
    </source>
</evidence>
<reference evidence="2 3" key="1">
    <citation type="submission" date="2019-01" db="EMBL/GenBank/DDBJ databases">
        <title>Litorilituus lipolytica sp. nov., isolated from intertidal sand of the Yellow Sea in China.</title>
        <authorList>
            <person name="Liu A."/>
        </authorList>
    </citation>
    <scope>NUCLEOTIDE SEQUENCE [LARGE SCALE GENOMIC DNA]</scope>
    <source>
        <strain evidence="2 3">RZ04</strain>
    </source>
</reference>